<dbReference type="InterPro" id="IPR004372">
    <property type="entry name" value="Ac/propionate_kinase"/>
</dbReference>
<proteinExistence type="inferred from homology"/>
<keyword evidence="9" id="KW-1185">Reference proteome</keyword>
<comment type="similarity">
    <text evidence="1 6 7">Belongs to the acetokinase family.</text>
</comment>
<comment type="pathway">
    <text evidence="6">Metabolic intermediate biosynthesis; acetyl-CoA biosynthesis; acetyl-CoA from acetate: step 1/2.</text>
</comment>
<evidence type="ECO:0000256" key="6">
    <source>
        <dbReference type="HAMAP-Rule" id="MF_00020"/>
    </source>
</evidence>
<dbReference type="InterPro" id="IPR023865">
    <property type="entry name" value="Aliphatic_acid_kinase_CS"/>
</dbReference>
<comment type="subcellular location">
    <subcellularLocation>
        <location evidence="6">Cytoplasm</location>
    </subcellularLocation>
</comment>
<sequence>MLILVANLGSTSFKYKLLDVSGDLQSPDVRPDARVLARGAVERIGDASTSRCEVTIGEYHEVSEMPVPDHGVAVQACLDQLTDPQHGCVKDASEVAAIGFKAVHGGRKSGTFLVDDDLLEAMAEMNAAAPAHNPPYIAAMKLLRERFPDLPLVAAFETEFHDTIPEARRLYAVPQGWRDDYQVQKWGFHGASHRYIAERVADLLGRNDARVISCHLGGSSSLTAIQNGQSVMTTMGMTPQTGLPQNNRVGDFDPFALPLLIERTGKSLDELLTALAHEGGLKGLSDRSSDLRDIEAAAAEGDEKSKLALSVFVEEIRRHLGGMMVAMGGLDAIVFTGGIGENSEVVREAVCDQLQSFGIELDSDRNVNHREQAKQSGGEGSLQSESSQVQIWVIPTNEEWIVAKRAKQAIGQ</sequence>
<dbReference type="Proteomes" id="UP000318053">
    <property type="component" value="Unassembled WGS sequence"/>
</dbReference>
<evidence type="ECO:0000256" key="3">
    <source>
        <dbReference type="ARBA" id="ARBA00022741"/>
    </source>
</evidence>
<comment type="function">
    <text evidence="6">Catalyzes the formation of acetyl phosphate from acetate and ATP. Can also catalyze the reverse reaction.</text>
</comment>
<keyword evidence="5 6" id="KW-0067">ATP-binding</keyword>
<dbReference type="EMBL" id="SJPK01000003">
    <property type="protein sequence ID" value="TWT73058.1"/>
    <property type="molecule type" value="Genomic_DNA"/>
</dbReference>
<dbReference type="Gene3D" id="3.30.420.40">
    <property type="match status" value="2"/>
</dbReference>
<feature type="binding site" evidence="6">
    <location>
        <begin position="338"/>
        <end position="342"/>
    </location>
    <ligand>
        <name>ATP</name>
        <dbReference type="ChEBI" id="CHEBI:30616"/>
    </ligand>
</feature>
<feature type="binding site" evidence="6">
    <location>
        <begin position="290"/>
        <end position="292"/>
    </location>
    <ligand>
        <name>ATP</name>
        <dbReference type="ChEBI" id="CHEBI:30616"/>
    </ligand>
</feature>
<dbReference type="PROSITE" id="PS01075">
    <property type="entry name" value="ACETATE_KINASE_1"/>
    <property type="match status" value="1"/>
</dbReference>
<reference evidence="8 9" key="1">
    <citation type="submission" date="2019-02" db="EMBL/GenBank/DDBJ databases">
        <title>Deep-cultivation of Planctomycetes and their phenomic and genomic characterization uncovers novel biology.</title>
        <authorList>
            <person name="Wiegand S."/>
            <person name="Jogler M."/>
            <person name="Boedeker C."/>
            <person name="Pinto D."/>
            <person name="Vollmers J."/>
            <person name="Rivas-Marin E."/>
            <person name="Kohn T."/>
            <person name="Peeters S.H."/>
            <person name="Heuer A."/>
            <person name="Rast P."/>
            <person name="Oberbeckmann S."/>
            <person name="Bunk B."/>
            <person name="Jeske O."/>
            <person name="Meyerdierks A."/>
            <person name="Storesund J.E."/>
            <person name="Kallscheuer N."/>
            <person name="Luecker S."/>
            <person name="Lage O.M."/>
            <person name="Pohl T."/>
            <person name="Merkel B.J."/>
            <person name="Hornburger P."/>
            <person name="Mueller R.-W."/>
            <person name="Bruemmer F."/>
            <person name="Labrenz M."/>
            <person name="Spormann A.M."/>
            <person name="Op Den Camp H."/>
            <person name="Overmann J."/>
            <person name="Amann R."/>
            <person name="Jetten M.S.M."/>
            <person name="Mascher T."/>
            <person name="Medema M.H."/>
            <person name="Devos D.P."/>
            <person name="Kaster A.-K."/>
            <person name="Ovreas L."/>
            <person name="Rohde M."/>
            <person name="Galperin M.Y."/>
            <person name="Jogler C."/>
        </authorList>
    </citation>
    <scope>NUCLEOTIDE SEQUENCE [LARGE SCALE GENOMIC DNA]</scope>
    <source>
        <strain evidence="8 9">CA85</strain>
    </source>
</reference>
<evidence type="ECO:0000256" key="4">
    <source>
        <dbReference type="ARBA" id="ARBA00022777"/>
    </source>
</evidence>
<evidence type="ECO:0000256" key="5">
    <source>
        <dbReference type="ARBA" id="ARBA00022840"/>
    </source>
</evidence>
<dbReference type="NCBIfam" id="TIGR00016">
    <property type="entry name" value="ackA"/>
    <property type="match status" value="1"/>
</dbReference>
<comment type="caution">
    <text evidence="8">The sequence shown here is derived from an EMBL/GenBank/DDBJ whole genome shotgun (WGS) entry which is preliminary data.</text>
</comment>
<dbReference type="PRINTS" id="PR00471">
    <property type="entry name" value="ACETATEKNASE"/>
</dbReference>
<keyword evidence="6" id="KW-0963">Cytoplasm</keyword>
<dbReference type="Pfam" id="PF00871">
    <property type="entry name" value="Acetate_kinase"/>
    <property type="match status" value="1"/>
</dbReference>
<keyword evidence="6" id="KW-0479">Metal-binding</keyword>
<dbReference type="GO" id="GO:0000287">
    <property type="term" value="F:magnesium ion binding"/>
    <property type="evidence" value="ECO:0007669"/>
    <property type="project" value="UniProtKB-UniRule"/>
</dbReference>
<dbReference type="GO" id="GO:0005737">
    <property type="term" value="C:cytoplasm"/>
    <property type="evidence" value="ECO:0007669"/>
    <property type="project" value="UniProtKB-SubCell"/>
</dbReference>
<feature type="site" description="Transition state stabilizer" evidence="6">
    <location>
        <position position="248"/>
    </location>
</feature>
<dbReference type="OrthoDB" id="9802453at2"/>
<dbReference type="InterPro" id="IPR000890">
    <property type="entry name" value="Aliphatic_acid_kin_short-chain"/>
</dbReference>
<dbReference type="PANTHER" id="PTHR21060">
    <property type="entry name" value="ACETATE KINASE"/>
    <property type="match status" value="1"/>
</dbReference>
<dbReference type="GO" id="GO:0005524">
    <property type="term" value="F:ATP binding"/>
    <property type="evidence" value="ECO:0007669"/>
    <property type="project" value="UniProtKB-KW"/>
</dbReference>
<dbReference type="InterPro" id="IPR043129">
    <property type="entry name" value="ATPase_NBD"/>
</dbReference>
<gene>
    <name evidence="6 8" type="primary">ackA</name>
    <name evidence="8" type="ORF">CA85_15240</name>
</gene>
<comment type="caution">
    <text evidence="6">Lacks conserved residue(s) required for the propagation of feature annotation.</text>
</comment>
<dbReference type="GO" id="GO:0008776">
    <property type="term" value="F:acetate kinase activity"/>
    <property type="evidence" value="ECO:0007669"/>
    <property type="project" value="UniProtKB-UniRule"/>
</dbReference>
<dbReference type="GO" id="GO:0006083">
    <property type="term" value="P:acetate metabolic process"/>
    <property type="evidence" value="ECO:0007669"/>
    <property type="project" value="TreeGrafter"/>
</dbReference>
<dbReference type="HAMAP" id="MF_00020">
    <property type="entry name" value="Acetate_kinase"/>
    <property type="match status" value="1"/>
</dbReference>
<feature type="binding site" evidence="6">
    <location>
        <position position="398"/>
    </location>
    <ligand>
        <name>Mg(2+)</name>
        <dbReference type="ChEBI" id="CHEBI:18420"/>
    </ligand>
</feature>
<comment type="cofactor">
    <cofactor evidence="6">
        <name>Mg(2+)</name>
        <dbReference type="ChEBI" id="CHEBI:18420"/>
    </cofactor>
    <cofactor evidence="6">
        <name>Mn(2+)</name>
        <dbReference type="ChEBI" id="CHEBI:29035"/>
    </cofactor>
    <text evidence="6">Mg(2+). Can also accept Mn(2+).</text>
</comment>
<feature type="binding site" evidence="6">
    <location>
        <position position="14"/>
    </location>
    <ligand>
        <name>ATP</name>
        <dbReference type="ChEBI" id="CHEBI:30616"/>
    </ligand>
</feature>
<keyword evidence="4 6" id="KW-0418">Kinase</keyword>
<keyword evidence="3 6" id="KW-0547">Nucleotide-binding</keyword>
<organism evidence="8 9">
    <name type="scientific">Allorhodopirellula solitaria</name>
    <dbReference type="NCBI Taxonomy" id="2527987"/>
    <lineage>
        <taxon>Bacteria</taxon>
        <taxon>Pseudomonadati</taxon>
        <taxon>Planctomycetota</taxon>
        <taxon>Planctomycetia</taxon>
        <taxon>Pirellulales</taxon>
        <taxon>Pirellulaceae</taxon>
        <taxon>Allorhodopirellula</taxon>
    </lineage>
</organism>
<keyword evidence="2 6" id="KW-0808">Transferase</keyword>
<dbReference type="PIRSF" id="PIRSF000722">
    <property type="entry name" value="Acetate_prop_kin"/>
    <property type="match status" value="1"/>
</dbReference>
<evidence type="ECO:0000256" key="1">
    <source>
        <dbReference type="ARBA" id="ARBA00008748"/>
    </source>
</evidence>
<dbReference type="UniPathway" id="UPA00340">
    <property type="reaction ID" value="UER00458"/>
</dbReference>
<feature type="site" description="Transition state stabilizer" evidence="6">
    <location>
        <position position="189"/>
    </location>
</feature>
<dbReference type="GO" id="GO:0006085">
    <property type="term" value="P:acetyl-CoA biosynthetic process"/>
    <property type="evidence" value="ECO:0007669"/>
    <property type="project" value="UniProtKB-UniRule"/>
</dbReference>
<comment type="subunit">
    <text evidence="6">Homodimer.</text>
</comment>
<dbReference type="SUPFAM" id="SSF53067">
    <property type="entry name" value="Actin-like ATPase domain"/>
    <property type="match status" value="2"/>
</dbReference>
<name>A0A5C5YDL4_9BACT</name>
<dbReference type="PANTHER" id="PTHR21060:SF15">
    <property type="entry name" value="ACETATE KINASE-RELATED"/>
    <property type="match status" value="1"/>
</dbReference>
<keyword evidence="6" id="KW-0460">Magnesium</keyword>
<dbReference type="RefSeq" id="WP_146390637.1">
    <property type="nucleotide sequence ID" value="NZ_SJPK01000003.1"/>
</dbReference>
<protein>
    <recommendedName>
        <fullName evidence="6">Acetate kinase</fullName>
        <ecNumber evidence="6">2.7.2.1</ecNumber>
    </recommendedName>
    <alternativeName>
        <fullName evidence="6">Acetokinase</fullName>
    </alternativeName>
</protein>
<dbReference type="EC" id="2.7.2.1" evidence="6"/>
<comment type="catalytic activity">
    <reaction evidence="6">
        <text>acetate + ATP = acetyl phosphate + ADP</text>
        <dbReference type="Rhea" id="RHEA:11352"/>
        <dbReference type="ChEBI" id="CHEBI:22191"/>
        <dbReference type="ChEBI" id="CHEBI:30089"/>
        <dbReference type="ChEBI" id="CHEBI:30616"/>
        <dbReference type="ChEBI" id="CHEBI:456216"/>
        <dbReference type="EC" id="2.7.2.1"/>
    </reaction>
</comment>
<feature type="binding site" evidence="6">
    <location>
        <position position="7"/>
    </location>
    <ligand>
        <name>Mg(2+)</name>
        <dbReference type="ChEBI" id="CHEBI:18420"/>
    </ligand>
</feature>
<accession>A0A5C5YDL4</accession>
<evidence type="ECO:0000313" key="8">
    <source>
        <dbReference type="EMBL" id="TWT73058.1"/>
    </source>
</evidence>
<evidence type="ECO:0000313" key="9">
    <source>
        <dbReference type="Proteomes" id="UP000318053"/>
    </source>
</evidence>
<evidence type="ECO:0000256" key="2">
    <source>
        <dbReference type="ARBA" id="ARBA00022679"/>
    </source>
</evidence>
<evidence type="ECO:0000256" key="7">
    <source>
        <dbReference type="RuleBase" id="RU003835"/>
    </source>
</evidence>
<dbReference type="AlphaFoldDB" id="A0A5C5YDL4"/>